<feature type="compositionally biased region" description="Basic and acidic residues" evidence="1">
    <location>
        <begin position="263"/>
        <end position="275"/>
    </location>
</feature>
<feature type="region of interest" description="Disordered" evidence="1">
    <location>
        <begin position="202"/>
        <end position="293"/>
    </location>
</feature>
<feature type="non-terminal residue" evidence="2">
    <location>
        <position position="293"/>
    </location>
</feature>
<name>A0A382UID1_9ZZZZ</name>
<feature type="non-terminal residue" evidence="2">
    <location>
        <position position="1"/>
    </location>
</feature>
<feature type="compositionally biased region" description="Acidic residues" evidence="1">
    <location>
        <begin position="277"/>
        <end position="293"/>
    </location>
</feature>
<evidence type="ECO:0000313" key="2">
    <source>
        <dbReference type="EMBL" id="SVD33595.1"/>
    </source>
</evidence>
<dbReference type="GO" id="GO:0005509">
    <property type="term" value="F:calcium ion binding"/>
    <property type="evidence" value="ECO:0007669"/>
    <property type="project" value="InterPro"/>
</dbReference>
<reference evidence="2" key="1">
    <citation type="submission" date="2018-05" db="EMBL/GenBank/DDBJ databases">
        <authorList>
            <person name="Lanie J.A."/>
            <person name="Ng W.-L."/>
            <person name="Kazmierczak K.M."/>
            <person name="Andrzejewski T.M."/>
            <person name="Davidsen T.M."/>
            <person name="Wayne K.J."/>
            <person name="Tettelin H."/>
            <person name="Glass J.I."/>
            <person name="Rusch D."/>
            <person name="Podicherti R."/>
            <person name="Tsui H.-C.T."/>
            <person name="Winkler M.E."/>
        </authorList>
    </citation>
    <scope>NUCLEOTIDE SEQUENCE</scope>
</reference>
<accession>A0A382UID1</accession>
<sequence length="293" mass="31673">NVSWSDEFADESLIGGVIVTTPLPSNTTNEMIMFDSWCDSNPNCSAGIYTAEAYDAVRLIGESHLVSQDTGHSLSTSIRYTGQMWGGASGPITFMPNGDSLGAGYGICEFSYSSNQASLTCNESWYPDGGLDTSDSDGDGLHDVIDACPDDPNDWADLDGDGICNGADDDDDGDGWSDVYEIQCSSNPLHYDHYPLDYDGDGTCDGIDDDDDDDGHTDDEDSCPLDENDWLDIDGDCLCSNEDPDDDDDGYYDDSDAFPEDPAEWKDTDGDRIGDNADLDDDGDQLSDDVELE</sequence>
<dbReference type="InterPro" id="IPR028974">
    <property type="entry name" value="TSP_type-3_rpt"/>
</dbReference>
<feature type="compositionally biased region" description="Acidic residues" evidence="1">
    <location>
        <begin position="202"/>
        <end position="235"/>
    </location>
</feature>
<dbReference type="AlphaFoldDB" id="A0A382UID1"/>
<evidence type="ECO:0000256" key="1">
    <source>
        <dbReference type="SAM" id="MobiDB-lite"/>
    </source>
</evidence>
<protein>
    <submittedName>
        <fullName evidence="2">Uncharacterized protein</fullName>
    </submittedName>
</protein>
<dbReference type="SUPFAM" id="SSF103647">
    <property type="entry name" value="TSP type-3 repeat"/>
    <property type="match status" value="1"/>
</dbReference>
<gene>
    <name evidence="2" type="ORF">METZ01_LOCUS386449</name>
</gene>
<organism evidence="2">
    <name type="scientific">marine metagenome</name>
    <dbReference type="NCBI Taxonomy" id="408172"/>
    <lineage>
        <taxon>unclassified sequences</taxon>
        <taxon>metagenomes</taxon>
        <taxon>ecological metagenomes</taxon>
    </lineage>
</organism>
<feature type="compositionally biased region" description="Acidic residues" evidence="1">
    <location>
        <begin position="242"/>
        <end position="262"/>
    </location>
</feature>
<proteinExistence type="predicted"/>
<dbReference type="Gene3D" id="4.10.1080.10">
    <property type="entry name" value="TSP type-3 repeat"/>
    <property type="match status" value="1"/>
</dbReference>
<dbReference type="EMBL" id="UINC01144219">
    <property type="protein sequence ID" value="SVD33595.1"/>
    <property type="molecule type" value="Genomic_DNA"/>
</dbReference>